<evidence type="ECO:0000256" key="6">
    <source>
        <dbReference type="ARBA" id="ARBA00023136"/>
    </source>
</evidence>
<gene>
    <name evidence="9" type="ORF">LAD12857_45990</name>
</gene>
<accession>A0ABQ5MCX3</accession>
<evidence type="ECO:0000256" key="3">
    <source>
        <dbReference type="ARBA" id="ARBA00022475"/>
    </source>
</evidence>
<reference evidence="9 10" key="1">
    <citation type="journal article" date="2024" name="Int. J. Syst. Evol. Microbiol.">
        <title>Lacrimispora brassicae sp. nov. isolated from fermented cabbage, and proposal of Clostridium indicum Gundawar et al. 2019 and Clostridium methoxybenzovorans Mechichi et al. 1999 as heterotypic synonyms of Lacrimispora amygdalina (Parshina et al. 2003) Haas and Blanchard 2020 and Lacrimispora indolis (McClung and McCoy 1957) Haas and Blanchard 2020, respectively.</title>
        <authorList>
            <person name="Kobayashi H."/>
            <person name="Tanizawa Y."/>
            <person name="Sakamoto M."/>
            <person name="Ohkuma M."/>
            <person name="Tohno M."/>
        </authorList>
    </citation>
    <scope>NUCLEOTIDE SEQUENCE [LARGE SCALE GENOMIC DNA]</scope>
    <source>
        <strain evidence="9 10">DSM 12857</strain>
    </source>
</reference>
<evidence type="ECO:0000256" key="7">
    <source>
        <dbReference type="RuleBase" id="RU363032"/>
    </source>
</evidence>
<keyword evidence="2 7" id="KW-0813">Transport</keyword>
<evidence type="ECO:0000313" key="10">
    <source>
        <dbReference type="Proteomes" id="UP001419084"/>
    </source>
</evidence>
<feature type="transmembrane region" description="Helical" evidence="7">
    <location>
        <begin position="91"/>
        <end position="115"/>
    </location>
</feature>
<comment type="subcellular location">
    <subcellularLocation>
        <location evidence="1 7">Cell membrane</location>
        <topology evidence="1 7">Multi-pass membrane protein</topology>
    </subcellularLocation>
</comment>
<comment type="caution">
    <text evidence="9">The sequence shown here is derived from an EMBL/GenBank/DDBJ whole genome shotgun (WGS) entry which is preliminary data.</text>
</comment>
<evidence type="ECO:0000313" key="9">
    <source>
        <dbReference type="EMBL" id="GLB32676.1"/>
    </source>
</evidence>
<sequence length="314" mass="35526">MDIMKEKTTKEKARKIPFKVYIRNTWQLYLMLLIPVIYMLIFRYKPMIGGIIAFKKFNVFAGIWNSPWVGFAHFREAFGSKDFWNALANTLILNLGDLIIGFPVPVLIAVFLFEIRNLRIRKATQTILYLPNFLSWVIIAGIITQLFSTSGLVNDIFRKTGIPEVNFLSSPFIWRFVYWFAGIWQSAGYSLIIYLAALTATDPSLGEAAYIDGATRLQRIAHVTIPQIRPTISIMLIMQLGKIVSIDFDRPYMMGNTLVKSASDVISTYVYSVGLQAGRFDFATAVGLFQSVVGIIMILSVNKISKKMGEEGIM</sequence>
<dbReference type="PANTHER" id="PTHR43227">
    <property type="entry name" value="BLL4140 PROTEIN"/>
    <property type="match status" value="1"/>
</dbReference>
<keyword evidence="5 7" id="KW-1133">Transmembrane helix</keyword>
<dbReference type="Pfam" id="PF00528">
    <property type="entry name" value="BPD_transp_1"/>
    <property type="match status" value="1"/>
</dbReference>
<keyword evidence="10" id="KW-1185">Reference proteome</keyword>
<dbReference type="InterPro" id="IPR050809">
    <property type="entry name" value="UgpAE/MalFG_permease"/>
</dbReference>
<dbReference type="InterPro" id="IPR035906">
    <property type="entry name" value="MetI-like_sf"/>
</dbReference>
<dbReference type="Gene3D" id="1.10.3720.10">
    <property type="entry name" value="MetI-like"/>
    <property type="match status" value="1"/>
</dbReference>
<dbReference type="CDD" id="cd06261">
    <property type="entry name" value="TM_PBP2"/>
    <property type="match status" value="1"/>
</dbReference>
<dbReference type="PANTHER" id="PTHR43227:SF11">
    <property type="entry name" value="BLL4140 PROTEIN"/>
    <property type="match status" value="1"/>
</dbReference>
<keyword evidence="6 7" id="KW-0472">Membrane</keyword>
<dbReference type="InterPro" id="IPR000515">
    <property type="entry name" value="MetI-like"/>
</dbReference>
<feature type="domain" description="ABC transmembrane type-1" evidence="8">
    <location>
        <begin position="87"/>
        <end position="301"/>
    </location>
</feature>
<proteinExistence type="inferred from homology"/>
<feature type="transmembrane region" description="Helical" evidence="7">
    <location>
        <begin position="282"/>
        <end position="301"/>
    </location>
</feature>
<dbReference type="SUPFAM" id="SSF161098">
    <property type="entry name" value="MetI-like"/>
    <property type="match status" value="1"/>
</dbReference>
<feature type="transmembrane region" description="Helical" evidence="7">
    <location>
        <begin position="21"/>
        <end position="41"/>
    </location>
</feature>
<evidence type="ECO:0000256" key="1">
    <source>
        <dbReference type="ARBA" id="ARBA00004651"/>
    </source>
</evidence>
<dbReference type="PROSITE" id="PS50928">
    <property type="entry name" value="ABC_TM1"/>
    <property type="match status" value="1"/>
</dbReference>
<evidence type="ECO:0000256" key="5">
    <source>
        <dbReference type="ARBA" id="ARBA00022989"/>
    </source>
</evidence>
<keyword evidence="4 7" id="KW-0812">Transmembrane</keyword>
<name>A0ABQ5MCX3_9FIRM</name>
<organism evidence="9 10">
    <name type="scientific">Lacrimispora amygdalina</name>
    <dbReference type="NCBI Taxonomy" id="253257"/>
    <lineage>
        <taxon>Bacteria</taxon>
        <taxon>Bacillati</taxon>
        <taxon>Bacillota</taxon>
        <taxon>Clostridia</taxon>
        <taxon>Lachnospirales</taxon>
        <taxon>Lachnospiraceae</taxon>
        <taxon>Lacrimispora</taxon>
    </lineage>
</organism>
<feature type="transmembrane region" description="Helical" evidence="7">
    <location>
        <begin position="176"/>
        <end position="197"/>
    </location>
</feature>
<feature type="transmembrane region" description="Helical" evidence="7">
    <location>
        <begin position="127"/>
        <end position="147"/>
    </location>
</feature>
<dbReference type="Proteomes" id="UP001419084">
    <property type="component" value="Unassembled WGS sequence"/>
</dbReference>
<comment type="similarity">
    <text evidence="7">Belongs to the binding-protein-dependent transport system permease family.</text>
</comment>
<evidence type="ECO:0000256" key="2">
    <source>
        <dbReference type="ARBA" id="ARBA00022448"/>
    </source>
</evidence>
<protein>
    <submittedName>
        <fullName evidence="9">Sugar ABC transporter permease</fullName>
    </submittedName>
</protein>
<evidence type="ECO:0000256" key="4">
    <source>
        <dbReference type="ARBA" id="ARBA00022692"/>
    </source>
</evidence>
<dbReference type="EMBL" id="BRPJ01000098">
    <property type="protein sequence ID" value="GLB32676.1"/>
    <property type="molecule type" value="Genomic_DNA"/>
</dbReference>
<keyword evidence="3" id="KW-1003">Cell membrane</keyword>
<evidence type="ECO:0000259" key="8">
    <source>
        <dbReference type="PROSITE" id="PS50928"/>
    </source>
</evidence>